<dbReference type="SMART" id="SM00220">
    <property type="entry name" value="S_TKc"/>
    <property type="match status" value="1"/>
</dbReference>
<dbReference type="PANTHER" id="PTHR44329">
    <property type="entry name" value="SERINE/THREONINE-PROTEIN KINASE TNNI3K-RELATED"/>
    <property type="match status" value="1"/>
</dbReference>
<feature type="region of interest" description="Disordered" evidence="1">
    <location>
        <begin position="1044"/>
        <end position="1079"/>
    </location>
</feature>
<feature type="compositionally biased region" description="Basic and acidic residues" evidence="1">
    <location>
        <begin position="792"/>
        <end position="805"/>
    </location>
</feature>
<dbReference type="PANTHER" id="PTHR44329:SF289">
    <property type="entry name" value="SERINE_THREONINE-PROTEIN KINASE VIK"/>
    <property type="match status" value="1"/>
</dbReference>
<feature type="region of interest" description="Disordered" evidence="1">
    <location>
        <begin position="786"/>
        <end position="890"/>
    </location>
</feature>
<dbReference type="InterPro" id="IPR008271">
    <property type="entry name" value="Ser/Thr_kinase_AS"/>
</dbReference>
<dbReference type="GO" id="GO:0005524">
    <property type="term" value="F:ATP binding"/>
    <property type="evidence" value="ECO:0007669"/>
    <property type="project" value="InterPro"/>
</dbReference>
<feature type="compositionally biased region" description="Basic and acidic residues" evidence="1">
    <location>
        <begin position="1123"/>
        <end position="1133"/>
    </location>
</feature>
<dbReference type="InterPro" id="IPR051681">
    <property type="entry name" value="Ser/Thr_Kinases-Pseudokinases"/>
</dbReference>
<feature type="compositionally biased region" description="Low complexity" evidence="1">
    <location>
        <begin position="865"/>
        <end position="874"/>
    </location>
</feature>
<sequence>MANTSPGSSINAIQKESCSPKPQAGSEPPQRQYAADDAVRGGQENSSNLHSKRWSDAGRKVTTLLSLSRGFKTLRDQYAENTILPDELQPIKSLGEGAFAKVELCQYCPQKHRSPGSQDSKPPCRIVAVKSLKPGAIGSSPDELNALLKEVALMRKLKHKHIVSYIGMGSHSNEAKSTFLVEEALPGGSAKRLVVRQLRQLGTRIYNYTDALRWSYQVAEGMAYLHSCQPQVIHRDLKLENILLKGETASTSIAKITDFGLSALVKKKMLGEIALASRRSVEANNLARNESTKVSARSMPSNASNTAGRGRMVRRRRAATARRGRMPSLMADSDPTILQARWNVNFEALSRKVQAAEQHQAVAQRIQSRLFCDFEQGSQDLHGHPWHTGHPNISQAGFASATSSIANSANGSRGGAAFSKILTFSSQALDADNDNRESTGRPINLVILEDGSSTRTSCPSAARADGEDPPLLSSIQQQEKSDGLPMIREASLQGASLRRSSQVPHLPSIAAALPHNRAKHSTPGSESSPLLPVRMESMRHGGHEPLSTSAQPLFMQHREHQGSTQLQPVRMESVRHEDHEPLNMSAQPHIIQHREHQEGHELQPVRMESVSQADHEPLSSSAQPHIIEHREQQESEQLQPVSLGSVCQGSQELLHMESIRHVDHEPLRSSAQPHIIRHMDSAWHVDHEPLRSSAQPQIIQHMESARHEDHEPLRTSPRPHTLHQLEPAQQEDHEPLRTGAFSYTLQHLESVQQEDHEPLCESPQPRTLHHIKSVQHVDHEPLRMSPRPHTSHHVESVRHEDHDPLRTSPRPHTLPHMESVRHEDHEPLRTSPRPHIIHHSQPTVAAHTQQEHLEASGACPEYPTQEQQQQQQQQHNHHHCLHDDQDQQQQQHNQIFLQANMTGSGFLRADPSEPCTRKTRDLPTRSPSHLHVRVDSLPKTTVSREPSFSEAQRNSQGLLGVDVPGAVSTPSNERLPKCQAHTVMSRSMEVPVVAGPDTDGTMDVQRCHSRRADGGVNGVGNSRNQSPSASVQNVHAPLYGGILHPPPRVPSPAPSAGGVASDAARETEHPQQASRFGNFPGALKRQLTATHREGPQHLASSFSDNLPGVFKKQPSSSHRDHKKRGEAQDRDTWGVKGSQGKKEVRSPGGSLKSKKPSGAVVRADKKKQKIATELRQVVDEHVQLSGRIGTLLYMSPEVYRSEYYDEKSDVFSFGVILYELFHRFLVVFAAAPSGNQKEVEQYAEQVSQGYRPPLGSHIPFSLGSLIKDCGAQNPKLRPTMAAVVERLRAIEAEGVVAKMDELPEVVEEGCSCASCSVM</sequence>
<accession>A0A7S3VQM3</accession>
<dbReference type="PROSITE" id="PS00108">
    <property type="entry name" value="PROTEIN_KINASE_ST"/>
    <property type="match status" value="1"/>
</dbReference>
<evidence type="ECO:0000256" key="1">
    <source>
        <dbReference type="SAM" id="MobiDB-lite"/>
    </source>
</evidence>
<feature type="compositionally biased region" description="Polar residues" evidence="1">
    <location>
        <begin position="1"/>
        <end position="17"/>
    </location>
</feature>
<evidence type="ECO:0000313" key="3">
    <source>
        <dbReference type="EMBL" id="CAE0500660.1"/>
    </source>
</evidence>
<feature type="domain" description="Protein kinase" evidence="2">
    <location>
        <begin position="948"/>
        <end position="1290"/>
    </location>
</feature>
<feature type="domain" description="Protein kinase" evidence="2">
    <location>
        <begin position="88"/>
        <end position="448"/>
    </location>
</feature>
<feature type="region of interest" description="Disordered" evidence="1">
    <location>
        <begin position="1091"/>
        <end position="1164"/>
    </location>
</feature>
<feature type="region of interest" description="Disordered" evidence="1">
    <location>
        <begin position="1010"/>
        <end position="1029"/>
    </location>
</feature>
<feature type="region of interest" description="Disordered" evidence="1">
    <location>
        <begin position="431"/>
        <end position="483"/>
    </location>
</feature>
<evidence type="ECO:0000259" key="2">
    <source>
        <dbReference type="PROSITE" id="PS50011"/>
    </source>
</evidence>
<dbReference type="Pfam" id="PF07714">
    <property type="entry name" value="PK_Tyr_Ser-Thr"/>
    <property type="match status" value="2"/>
</dbReference>
<feature type="region of interest" description="Disordered" evidence="1">
    <location>
        <begin position="1"/>
        <end position="54"/>
    </location>
</feature>
<feature type="compositionally biased region" description="Polar residues" evidence="1">
    <location>
        <begin position="286"/>
        <end position="305"/>
    </location>
</feature>
<dbReference type="GO" id="GO:0004674">
    <property type="term" value="F:protein serine/threonine kinase activity"/>
    <property type="evidence" value="ECO:0007669"/>
    <property type="project" value="TreeGrafter"/>
</dbReference>
<organism evidence="3">
    <name type="scientific">Dunaliella tertiolecta</name>
    <name type="common">Green alga</name>
    <dbReference type="NCBI Taxonomy" id="3047"/>
    <lineage>
        <taxon>Eukaryota</taxon>
        <taxon>Viridiplantae</taxon>
        <taxon>Chlorophyta</taxon>
        <taxon>core chlorophytes</taxon>
        <taxon>Chlorophyceae</taxon>
        <taxon>CS clade</taxon>
        <taxon>Chlamydomonadales</taxon>
        <taxon>Dunaliellaceae</taxon>
        <taxon>Dunaliella</taxon>
    </lineage>
</organism>
<dbReference type="Gene3D" id="3.30.200.20">
    <property type="entry name" value="Phosphorylase Kinase, domain 1"/>
    <property type="match status" value="1"/>
</dbReference>
<protein>
    <recommendedName>
        <fullName evidence="2">Protein kinase domain-containing protein</fullName>
    </recommendedName>
</protein>
<feature type="compositionally biased region" description="Polar residues" evidence="1">
    <location>
        <begin position="1019"/>
        <end position="1029"/>
    </location>
</feature>
<feature type="compositionally biased region" description="Pro residues" evidence="1">
    <location>
        <begin position="1044"/>
        <end position="1053"/>
    </location>
</feature>
<reference evidence="3" key="1">
    <citation type="submission" date="2021-01" db="EMBL/GenBank/DDBJ databases">
        <authorList>
            <person name="Corre E."/>
            <person name="Pelletier E."/>
            <person name="Niang G."/>
            <person name="Scheremetjew M."/>
            <person name="Finn R."/>
            <person name="Kale V."/>
            <person name="Holt S."/>
            <person name="Cochrane G."/>
            <person name="Meng A."/>
            <person name="Brown T."/>
            <person name="Cohen L."/>
        </authorList>
    </citation>
    <scope>NUCLEOTIDE SEQUENCE</scope>
    <source>
        <strain evidence="3">CCMP1320</strain>
    </source>
</reference>
<dbReference type="InterPro" id="IPR011009">
    <property type="entry name" value="Kinase-like_dom_sf"/>
</dbReference>
<feature type="compositionally biased region" description="Basic residues" evidence="1">
    <location>
        <begin position="311"/>
        <end position="325"/>
    </location>
</feature>
<dbReference type="InterPro" id="IPR001245">
    <property type="entry name" value="Ser-Thr/Tyr_kinase_cat_dom"/>
</dbReference>
<dbReference type="InterPro" id="IPR000719">
    <property type="entry name" value="Prot_kinase_dom"/>
</dbReference>
<dbReference type="SUPFAM" id="SSF56112">
    <property type="entry name" value="Protein kinase-like (PK-like)"/>
    <property type="match status" value="1"/>
</dbReference>
<gene>
    <name evidence="3" type="ORF">DTER00134_LOCUS15733</name>
</gene>
<feature type="compositionally biased region" description="Basic and acidic residues" evidence="1">
    <location>
        <begin position="818"/>
        <end position="828"/>
    </location>
</feature>
<dbReference type="EMBL" id="HBIP01026095">
    <property type="protein sequence ID" value="CAE0500660.1"/>
    <property type="molecule type" value="Transcribed_RNA"/>
</dbReference>
<feature type="region of interest" description="Disordered" evidence="1">
    <location>
        <begin position="286"/>
        <end position="330"/>
    </location>
</feature>
<dbReference type="Gene3D" id="1.10.510.10">
    <property type="entry name" value="Transferase(Phosphotransferase) domain 1"/>
    <property type="match status" value="2"/>
</dbReference>
<name>A0A7S3VQM3_DUNTE</name>
<proteinExistence type="predicted"/>
<dbReference type="PROSITE" id="PS50011">
    <property type="entry name" value="PROTEIN_KINASE_DOM"/>
    <property type="match status" value="2"/>
</dbReference>